<gene>
    <name evidence="1" type="primary">Nfu_g_1_020078</name>
</gene>
<feature type="non-terminal residue" evidence="1">
    <location>
        <position position="1"/>
    </location>
</feature>
<accession>A0A1A8DRY0</accession>
<organism evidence="1">
    <name type="scientific">Nothobranchius kadleci</name>
    <name type="common">African annual killifish</name>
    <dbReference type="NCBI Taxonomy" id="1051664"/>
    <lineage>
        <taxon>Eukaryota</taxon>
        <taxon>Metazoa</taxon>
        <taxon>Chordata</taxon>
        <taxon>Craniata</taxon>
        <taxon>Vertebrata</taxon>
        <taxon>Euteleostomi</taxon>
        <taxon>Actinopterygii</taxon>
        <taxon>Neopterygii</taxon>
        <taxon>Teleostei</taxon>
        <taxon>Neoteleostei</taxon>
        <taxon>Acanthomorphata</taxon>
        <taxon>Ovalentaria</taxon>
        <taxon>Atherinomorphae</taxon>
        <taxon>Cyprinodontiformes</taxon>
        <taxon>Nothobranchiidae</taxon>
        <taxon>Nothobranchius</taxon>
    </lineage>
</organism>
<evidence type="ECO:0000313" key="1">
    <source>
        <dbReference type="EMBL" id="SBQ36777.1"/>
    </source>
</evidence>
<dbReference type="EMBL" id="HAEA01008297">
    <property type="protein sequence ID" value="SBQ36777.1"/>
    <property type="molecule type" value="Transcribed_RNA"/>
</dbReference>
<sequence length="97" mass="10459">ACLVLTPVYLASIVLICPVTSDLLRYLPFICQLPPSSKRLTGSILLTSPSLALDRLLSNSHLPSVHPGLRCSAPSHFLCLSPDQLSQPRRALLSNSP</sequence>
<name>A0A1A8DRY0_NOTKA</name>
<reference evidence="1" key="1">
    <citation type="submission" date="2016-05" db="EMBL/GenBank/DDBJ databases">
        <authorList>
            <person name="Lavstsen T."/>
            <person name="Jespersen J.S."/>
        </authorList>
    </citation>
    <scope>NUCLEOTIDE SEQUENCE</scope>
    <source>
        <tissue evidence="1">Brain</tissue>
    </source>
</reference>
<reference evidence="1" key="2">
    <citation type="submission" date="2016-06" db="EMBL/GenBank/DDBJ databases">
        <title>The genome of a short-lived fish provides insights into sex chromosome evolution and the genetic control of aging.</title>
        <authorList>
            <person name="Reichwald K."/>
            <person name="Felder M."/>
            <person name="Petzold A."/>
            <person name="Koch P."/>
            <person name="Groth M."/>
            <person name="Platzer M."/>
        </authorList>
    </citation>
    <scope>NUCLEOTIDE SEQUENCE</scope>
    <source>
        <tissue evidence="1">Brain</tissue>
    </source>
</reference>
<protein>
    <submittedName>
        <fullName evidence="1">Uncharacterized protein</fullName>
    </submittedName>
</protein>
<proteinExistence type="predicted"/>
<dbReference type="AlphaFoldDB" id="A0A1A8DRY0"/>